<dbReference type="GO" id="GO:0005730">
    <property type="term" value="C:nucleolus"/>
    <property type="evidence" value="ECO:0007669"/>
    <property type="project" value="UniProtKB-SubCell"/>
</dbReference>
<dbReference type="EMBL" id="CAIIXF020000012">
    <property type="protein sequence ID" value="CAH1800609.1"/>
    <property type="molecule type" value="Genomic_DNA"/>
</dbReference>
<comment type="caution">
    <text evidence="13">The sequence shown here is derived from an EMBL/GenBank/DDBJ whole genome shotgun (WGS) entry which is preliminary data.</text>
</comment>
<dbReference type="Proteomes" id="UP000749559">
    <property type="component" value="Unassembled WGS sequence"/>
</dbReference>
<feature type="binding site" evidence="8">
    <location>
        <position position="58"/>
    </location>
    <ligand>
        <name>S-adenosyl-L-methionine</name>
        <dbReference type="ChEBI" id="CHEBI:59789"/>
    </ligand>
</feature>
<dbReference type="Pfam" id="PF07780">
    <property type="entry name" value="Spb1_C"/>
    <property type="match status" value="1"/>
</dbReference>
<dbReference type="InterPro" id="IPR015507">
    <property type="entry name" value="rRNA-MeTfrase_E"/>
</dbReference>
<dbReference type="InterPro" id="IPR012920">
    <property type="entry name" value="rRNA_MeTfrase_SPB1-like_C"/>
</dbReference>
<feature type="compositionally biased region" description="Basic and acidic residues" evidence="9">
    <location>
        <begin position="803"/>
        <end position="817"/>
    </location>
</feature>
<dbReference type="InterPro" id="IPR050082">
    <property type="entry name" value="RNA_methyltr_RlmE"/>
</dbReference>
<dbReference type="Pfam" id="PF01728">
    <property type="entry name" value="FtsJ"/>
    <property type="match status" value="1"/>
</dbReference>
<dbReference type="GO" id="GO:0030687">
    <property type="term" value="C:preribosome, large subunit precursor"/>
    <property type="evidence" value="ECO:0007669"/>
    <property type="project" value="TreeGrafter"/>
</dbReference>
<keyword evidence="7 8" id="KW-0539">Nucleus</keyword>
<feature type="binding site" evidence="8">
    <location>
        <position position="92"/>
    </location>
    <ligand>
        <name>S-adenosyl-L-methionine</name>
        <dbReference type="ChEBI" id="CHEBI:59789"/>
    </ligand>
</feature>
<evidence type="ECO:0000256" key="9">
    <source>
        <dbReference type="SAM" id="MobiDB-lite"/>
    </source>
</evidence>
<feature type="compositionally biased region" description="Acidic residues" evidence="9">
    <location>
        <begin position="588"/>
        <end position="608"/>
    </location>
</feature>
<keyword evidence="6 8" id="KW-0949">S-adenosyl-L-methionine</keyword>
<dbReference type="Gene3D" id="3.40.50.150">
    <property type="entry name" value="Vaccinia Virus protein VP39"/>
    <property type="match status" value="1"/>
</dbReference>
<name>A0A8J1YB96_OWEFU</name>
<keyword evidence="3 8" id="KW-0698">rRNA processing</keyword>
<comment type="similarity">
    <text evidence="8">Belongs to the class I-like SAM-binding methyltransferase superfamily. RNA methyltransferase RlmE family. SPB1 subfamily.</text>
</comment>
<evidence type="ECO:0000256" key="3">
    <source>
        <dbReference type="ARBA" id="ARBA00022552"/>
    </source>
</evidence>
<evidence type="ECO:0000259" key="10">
    <source>
        <dbReference type="Pfam" id="PF01728"/>
    </source>
</evidence>
<dbReference type="EC" id="2.1.1.-" evidence="8"/>
<evidence type="ECO:0000313" key="13">
    <source>
        <dbReference type="EMBL" id="CAH1800609.1"/>
    </source>
</evidence>
<feature type="region of interest" description="Disordered" evidence="9">
    <location>
        <begin position="329"/>
        <end position="350"/>
    </location>
</feature>
<protein>
    <recommendedName>
        <fullName evidence="8">Putative rRNA methyltransferase</fullName>
        <ecNumber evidence="8">2.1.1.-</ecNumber>
    </recommendedName>
    <alternativeName>
        <fullName evidence="8">2'-O-ribose RNA methyltransferase SPB1 homolog</fullName>
    </alternativeName>
</protein>
<evidence type="ECO:0000256" key="7">
    <source>
        <dbReference type="ARBA" id="ARBA00023242"/>
    </source>
</evidence>
<feature type="compositionally biased region" description="Acidic residues" evidence="9">
    <location>
        <begin position="337"/>
        <end position="349"/>
    </location>
</feature>
<dbReference type="InterPro" id="IPR002877">
    <property type="entry name" value="RNA_MeTrfase_FtsJ_dom"/>
</dbReference>
<feature type="binding site" evidence="8">
    <location>
        <position position="76"/>
    </location>
    <ligand>
        <name>S-adenosyl-L-methionine</name>
        <dbReference type="ChEBI" id="CHEBI:59789"/>
    </ligand>
</feature>
<evidence type="ECO:0000256" key="1">
    <source>
        <dbReference type="ARBA" id="ARBA00004604"/>
    </source>
</evidence>
<evidence type="ECO:0000313" key="14">
    <source>
        <dbReference type="Proteomes" id="UP000749559"/>
    </source>
</evidence>
<dbReference type="InterPro" id="IPR029063">
    <property type="entry name" value="SAM-dependent_MTases_sf"/>
</dbReference>
<feature type="region of interest" description="Disordered" evidence="9">
    <location>
        <begin position="782"/>
        <end position="841"/>
    </location>
</feature>
<evidence type="ECO:0000256" key="4">
    <source>
        <dbReference type="ARBA" id="ARBA00022603"/>
    </source>
</evidence>
<feature type="region of interest" description="Disordered" evidence="9">
    <location>
        <begin position="532"/>
        <end position="638"/>
    </location>
</feature>
<proteinExistence type="inferred from homology"/>
<comment type="catalytic activity">
    <reaction evidence="8">
        <text>a ribonucleotide in rRNA + S-adenosyl-L-methionine = a 2'-O-methylribonucleotide in rRNA + S-adenosyl-L-homocysteine + H(+)</text>
        <dbReference type="Rhea" id="RHEA:48628"/>
        <dbReference type="Rhea" id="RHEA-COMP:12164"/>
        <dbReference type="Rhea" id="RHEA-COMP:12165"/>
        <dbReference type="ChEBI" id="CHEBI:15378"/>
        <dbReference type="ChEBI" id="CHEBI:57856"/>
        <dbReference type="ChEBI" id="CHEBI:59789"/>
        <dbReference type="ChEBI" id="CHEBI:90675"/>
        <dbReference type="ChEBI" id="CHEBI:90676"/>
    </reaction>
</comment>
<dbReference type="Pfam" id="PF11861">
    <property type="entry name" value="DUF3381"/>
    <property type="match status" value="1"/>
</dbReference>
<feature type="active site" description="Proton acceptor" evidence="8">
    <location>
        <position position="157"/>
    </location>
</feature>
<evidence type="ECO:0000256" key="8">
    <source>
        <dbReference type="HAMAP-Rule" id="MF_03163"/>
    </source>
</evidence>
<dbReference type="PANTHER" id="PTHR10920">
    <property type="entry name" value="RIBOSOMAL RNA METHYLTRANSFERASE"/>
    <property type="match status" value="1"/>
</dbReference>
<evidence type="ECO:0000259" key="11">
    <source>
        <dbReference type="Pfam" id="PF07780"/>
    </source>
</evidence>
<feature type="domain" description="Ribosomal RNA methyltransferase SPB1-like C-terminal" evidence="11">
    <location>
        <begin position="604"/>
        <end position="816"/>
    </location>
</feature>
<gene>
    <name evidence="13" type="ORF">OFUS_LOCUS24470</name>
</gene>
<evidence type="ECO:0000259" key="12">
    <source>
        <dbReference type="Pfam" id="PF11861"/>
    </source>
</evidence>
<dbReference type="InterPro" id="IPR028589">
    <property type="entry name" value="SPB1-like"/>
</dbReference>
<feature type="region of interest" description="Disordered" evidence="9">
    <location>
        <begin position="722"/>
        <end position="751"/>
    </location>
</feature>
<feature type="compositionally biased region" description="Basic residues" evidence="9">
    <location>
        <begin position="552"/>
        <end position="561"/>
    </location>
</feature>
<dbReference type="GO" id="GO:0016435">
    <property type="term" value="F:rRNA (guanine) methyltransferase activity"/>
    <property type="evidence" value="ECO:0007669"/>
    <property type="project" value="TreeGrafter"/>
</dbReference>
<feature type="domain" description="DUF3381" evidence="12">
    <location>
        <begin position="234"/>
        <end position="383"/>
    </location>
</feature>
<dbReference type="InterPro" id="IPR024576">
    <property type="entry name" value="rRNA_MeTfrase_Spb1_DUF3381"/>
</dbReference>
<comment type="function">
    <text evidence="8">Probable methyltransferase involved in the maturation of rRNA and in the biogenesis of ribosomal subunits.</text>
</comment>
<dbReference type="AlphaFoldDB" id="A0A8J1YB96"/>
<evidence type="ECO:0000256" key="5">
    <source>
        <dbReference type="ARBA" id="ARBA00022679"/>
    </source>
</evidence>
<feature type="compositionally biased region" description="Basic residues" evidence="9">
    <location>
        <begin position="725"/>
        <end position="740"/>
    </location>
</feature>
<dbReference type="HAMAP" id="MF_01547">
    <property type="entry name" value="RNA_methyltr_E"/>
    <property type="match status" value="1"/>
</dbReference>
<feature type="domain" description="Ribosomal RNA methyltransferase FtsJ" evidence="10">
    <location>
        <begin position="24"/>
        <end position="200"/>
    </location>
</feature>
<keyword evidence="4 8" id="KW-0489">Methyltransferase</keyword>
<feature type="binding site" evidence="8">
    <location>
        <position position="117"/>
    </location>
    <ligand>
        <name>S-adenosyl-L-methionine</name>
        <dbReference type="ChEBI" id="CHEBI:59789"/>
    </ligand>
</feature>
<evidence type="ECO:0000256" key="2">
    <source>
        <dbReference type="ARBA" id="ARBA00022517"/>
    </source>
</evidence>
<dbReference type="PANTHER" id="PTHR10920:SF13">
    <property type="entry name" value="PRE-RRNA 2'-O-RIBOSE RNA METHYLTRANSFERASE FTSJ3"/>
    <property type="match status" value="1"/>
</dbReference>
<feature type="binding site" evidence="8">
    <location>
        <position position="56"/>
    </location>
    <ligand>
        <name>S-adenosyl-L-methionine</name>
        <dbReference type="ChEBI" id="CHEBI:59789"/>
    </ligand>
</feature>
<dbReference type="GO" id="GO:0008650">
    <property type="term" value="F:rRNA (uridine-2'-O-)-methyltransferase activity"/>
    <property type="evidence" value="ECO:0007669"/>
    <property type="project" value="TreeGrafter"/>
</dbReference>
<feature type="compositionally biased region" description="Acidic residues" evidence="9">
    <location>
        <begin position="418"/>
        <end position="438"/>
    </location>
</feature>
<dbReference type="FunFam" id="3.40.50.150:FF:000004">
    <property type="entry name" value="AdoMet-dependent rRNA methyltransferase SPB1"/>
    <property type="match status" value="1"/>
</dbReference>
<keyword evidence="2 8" id="KW-0690">Ribosome biogenesis</keyword>
<feature type="region of interest" description="Disordered" evidence="9">
    <location>
        <begin position="416"/>
        <end position="497"/>
    </location>
</feature>
<accession>A0A8J1YB96</accession>
<sequence>MGKKVKTGKSRKDKFYQLAKETGYRARSSFKLLQLNRKFQFLQKSRVLIDLCAAPGSWCQVAAQHMPISSQIIGVDLVAIKPIPNVILLQDDITTESCRQKLKKELQTWKADVVLNDGAPNVGKNWIYDAFSQSQLTLQAMKLATEFLRKGGWFITKVFRSKDYHSLMWVFKQLFKKVHATKPQASRNESAEIFIVCQGYLAPDKLDPKFTDPKHIFNEFEGDDNPNKLNLLHPEKQNRQREGYADGDLTLYHTLDASKFISSSGHLELLAVANEIVLDDEILVKHKATTDEIKECCKDIKVLGRKEIKMLLGWRSKIRKWLEEKTKEDTVEKEVEQEGEEESSDEDDMEKIQERLKTMKEADAKEIKKKRKKVMKEKRKLRDKLQLKMVIPGDKLDMNDDNVLFDLDKVKGKKGLGDIEDGDIGVDYESDASDESDIETNKKKMIPYNRHEDNDYMGEEAELEFESDDDDASDEEEDGTAHEEEHGTANPLLVDLENKDSRMKNKMDLWYSKDVFKDLDLDEDEDVEIERAVEVHKKKGGVIIGQEEKKIEKSKKKKQKKNKTDEGSKPEPIIENNSEVDSGHESEQENDEDSDSDSSSSDSDEENYGIDARMNTASQNGGSATGKKRKNKDGFEIVPKQVLDPTELALGEEMVKSKKRRREIIEDSFNRYTFDDENLPDWFMNDEKKHRKRHLPVTKEQVQAYKERMKAIDARPIKKVAEAKGRKKMKEVRRLERARKKAETVSETQDVSDKEKWSQIKAIYKKAGLLKNKKKDLTYVVAKRGTGKKVSRPAGVRGQFKVVDPRMKKDNMREKNSSGKKQKSKGGRQRAAKGGKKGGKR</sequence>
<keyword evidence="14" id="KW-1185">Reference proteome</keyword>
<feature type="compositionally biased region" description="Basic residues" evidence="9">
    <location>
        <begin position="818"/>
        <end position="841"/>
    </location>
</feature>
<dbReference type="GO" id="GO:0000466">
    <property type="term" value="P:maturation of 5.8S rRNA from tricistronic rRNA transcript (SSU-rRNA, 5.8S rRNA, LSU-rRNA)"/>
    <property type="evidence" value="ECO:0007669"/>
    <property type="project" value="TreeGrafter"/>
</dbReference>
<organism evidence="13 14">
    <name type="scientific">Owenia fusiformis</name>
    <name type="common">Polychaete worm</name>
    <dbReference type="NCBI Taxonomy" id="6347"/>
    <lineage>
        <taxon>Eukaryota</taxon>
        <taxon>Metazoa</taxon>
        <taxon>Spiralia</taxon>
        <taxon>Lophotrochozoa</taxon>
        <taxon>Annelida</taxon>
        <taxon>Polychaeta</taxon>
        <taxon>Sedentaria</taxon>
        <taxon>Canalipalpata</taxon>
        <taxon>Sabellida</taxon>
        <taxon>Oweniida</taxon>
        <taxon>Oweniidae</taxon>
        <taxon>Owenia</taxon>
    </lineage>
</organism>
<evidence type="ECO:0000256" key="6">
    <source>
        <dbReference type="ARBA" id="ARBA00022691"/>
    </source>
</evidence>
<dbReference type="GO" id="GO:0000463">
    <property type="term" value="P:maturation of LSU-rRNA from tricistronic rRNA transcript (SSU-rRNA, 5.8S rRNA, LSU-rRNA)"/>
    <property type="evidence" value="ECO:0007669"/>
    <property type="project" value="TreeGrafter"/>
</dbReference>
<reference evidence="13" key="1">
    <citation type="submission" date="2022-03" db="EMBL/GenBank/DDBJ databases">
        <authorList>
            <person name="Martin C."/>
        </authorList>
    </citation>
    <scope>NUCLEOTIDE SEQUENCE</scope>
</reference>
<dbReference type="HAMAP" id="MF_03163">
    <property type="entry name" value="RNA_methyltr_E_SPB1"/>
    <property type="match status" value="1"/>
</dbReference>
<comment type="subcellular location">
    <subcellularLocation>
        <location evidence="1 8">Nucleus</location>
        <location evidence="1 8">Nucleolus</location>
    </subcellularLocation>
</comment>
<keyword evidence="5 8" id="KW-0808">Transferase</keyword>
<feature type="compositionally biased region" description="Acidic residues" evidence="9">
    <location>
        <begin position="455"/>
        <end position="478"/>
    </location>
</feature>
<dbReference type="OrthoDB" id="289250at2759"/>
<dbReference type="SUPFAM" id="SSF53335">
    <property type="entry name" value="S-adenosyl-L-methionine-dependent methyltransferases"/>
    <property type="match status" value="1"/>
</dbReference>